<dbReference type="HOGENOM" id="CLU_176984_0_0_3"/>
<sequence length="98" mass="11738">MTKIFSIRKPRRLSSPTGEKNNISDIKNLDRRSYQVFERLRDSLIDNHSNWFLIIEPDSEDYFLDEDELVAYQKAREKYPQGKFFFFRLNETGVSGRI</sequence>
<reference evidence="3" key="1">
    <citation type="journal article" date="2011" name="MBio">
        <title>Novel metabolic attributes of the genus Cyanothece, comprising a group of unicellular nitrogen-fixing Cyanobacteria.</title>
        <authorList>
            <person name="Bandyopadhyay A."/>
            <person name="Elvitigala T."/>
            <person name="Welsh E."/>
            <person name="Stockel J."/>
            <person name="Liberton M."/>
            <person name="Min H."/>
            <person name="Sherman L.A."/>
            <person name="Pakrasi H.B."/>
        </authorList>
    </citation>
    <scope>NUCLEOTIDE SEQUENCE [LARGE SCALE GENOMIC DNA]</scope>
    <source>
        <strain evidence="3">PCC 7822</strain>
        <plasmid evidence="3">Cy782205</plasmid>
    </source>
</reference>
<dbReference type="OrthoDB" id="514289at2"/>
<dbReference type="AlphaFoldDB" id="E0UNZ4"/>
<protein>
    <submittedName>
        <fullName evidence="2">Uncharacterized protein</fullName>
    </submittedName>
</protein>
<proteinExistence type="predicted"/>
<evidence type="ECO:0000313" key="3">
    <source>
        <dbReference type="Proteomes" id="UP000008206"/>
    </source>
</evidence>
<keyword evidence="3" id="KW-1185">Reference proteome</keyword>
<feature type="compositionally biased region" description="Basic residues" evidence="1">
    <location>
        <begin position="1"/>
        <end position="12"/>
    </location>
</feature>
<dbReference type="RefSeq" id="WP_013325796.1">
    <property type="nucleotide sequence ID" value="NC_014504.1"/>
</dbReference>
<dbReference type="EMBL" id="CP002203">
    <property type="protein sequence ID" value="ADN18674.1"/>
    <property type="molecule type" value="Genomic_DNA"/>
</dbReference>
<dbReference type="KEGG" id="cyj:Cyan7822_6664"/>
<evidence type="ECO:0000256" key="1">
    <source>
        <dbReference type="SAM" id="MobiDB-lite"/>
    </source>
</evidence>
<dbReference type="Proteomes" id="UP000008206">
    <property type="component" value="Plasmid Cy782205"/>
</dbReference>
<feature type="region of interest" description="Disordered" evidence="1">
    <location>
        <begin position="1"/>
        <end position="24"/>
    </location>
</feature>
<accession>E0UNZ4</accession>
<keyword evidence="2" id="KW-0614">Plasmid</keyword>
<feature type="compositionally biased region" description="Polar residues" evidence="1">
    <location>
        <begin position="14"/>
        <end position="24"/>
    </location>
</feature>
<name>E0UNZ4_GLOV7</name>
<geneLocation type="plasmid" evidence="2 3">
    <name>Cy782205</name>
</geneLocation>
<gene>
    <name evidence="2" type="ordered locus">Cyan7822_6664</name>
</gene>
<organism evidence="2 3">
    <name type="scientific">Gloeothece verrucosa (strain PCC 7822)</name>
    <name type="common">Cyanothece sp. (strain PCC 7822)</name>
    <dbReference type="NCBI Taxonomy" id="497965"/>
    <lineage>
        <taxon>Bacteria</taxon>
        <taxon>Bacillati</taxon>
        <taxon>Cyanobacteriota</taxon>
        <taxon>Cyanophyceae</taxon>
        <taxon>Oscillatoriophycideae</taxon>
        <taxon>Chroococcales</taxon>
        <taxon>Aphanothecaceae</taxon>
        <taxon>Gloeothece</taxon>
        <taxon>Gloeothece verrucosa</taxon>
    </lineage>
</organism>
<evidence type="ECO:0000313" key="2">
    <source>
        <dbReference type="EMBL" id="ADN18674.1"/>
    </source>
</evidence>